<sequence length="76" mass="7868">MRRLAIIPLFALFGCGYVQLGIPGGAVDLGSPRNARVGVLIRQPANEPLEGEPEREDKAPDAPVPSSSGADTTSAP</sequence>
<evidence type="ECO:0008006" key="4">
    <source>
        <dbReference type="Google" id="ProtNLM"/>
    </source>
</evidence>
<accession>A0AAE6FX86</accession>
<name>A0AAE6FX86_MYXXA</name>
<evidence type="ECO:0000313" key="3">
    <source>
        <dbReference type="Proteomes" id="UP000320179"/>
    </source>
</evidence>
<organism evidence="2 3">
    <name type="scientific">Myxococcus xanthus</name>
    <dbReference type="NCBI Taxonomy" id="34"/>
    <lineage>
        <taxon>Bacteria</taxon>
        <taxon>Pseudomonadati</taxon>
        <taxon>Myxococcota</taxon>
        <taxon>Myxococcia</taxon>
        <taxon>Myxococcales</taxon>
        <taxon>Cystobacterineae</taxon>
        <taxon>Myxococcaceae</taxon>
        <taxon>Myxococcus</taxon>
    </lineage>
</organism>
<evidence type="ECO:0000256" key="1">
    <source>
        <dbReference type="SAM" id="MobiDB-lite"/>
    </source>
</evidence>
<dbReference type="Proteomes" id="UP000320179">
    <property type="component" value="Chromosome"/>
</dbReference>
<gene>
    <name evidence="2" type="ORF">BHS09_08085</name>
</gene>
<proteinExistence type="predicted"/>
<reference evidence="2 3" key="1">
    <citation type="journal article" date="2019" name="Science">
        <title>Social genes are selection hotspots in kin groups of a soil microbe.</title>
        <authorList>
            <person name="Wielgoss S."/>
            <person name="Wolfensberger R."/>
            <person name="Sun L."/>
            <person name="Fiegna F."/>
            <person name="Velicer G.J."/>
        </authorList>
    </citation>
    <scope>NUCLEOTIDE SEQUENCE [LARGE SCALE GENOMIC DNA]</scope>
    <source>
        <strain evidence="2 3">MC3.5.9c15</strain>
    </source>
</reference>
<protein>
    <recommendedName>
        <fullName evidence="4">Lipoprotein</fullName>
    </recommendedName>
</protein>
<dbReference type="RefSeq" id="WP_140788788.1">
    <property type="nucleotide sequence ID" value="NZ_CP017169.1"/>
</dbReference>
<feature type="region of interest" description="Disordered" evidence="1">
    <location>
        <begin position="42"/>
        <end position="76"/>
    </location>
</feature>
<dbReference type="AlphaFoldDB" id="A0AAE6FX86"/>
<evidence type="ECO:0000313" key="2">
    <source>
        <dbReference type="EMBL" id="QDE66972.1"/>
    </source>
</evidence>
<dbReference type="PROSITE" id="PS51257">
    <property type="entry name" value="PROKAR_LIPOPROTEIN"/>
    <property type="match status" value="1"/>
</dbReference>
<dbReference type="EMBL" id="CP017174">
    <property type="protein sequence ID" value="QDE66972.1"/>
    <property type="molecule type" value="Genomic_DNA"/>
</dbReference>
<feature type="compositionally biased region" description="Polar residues" evidence="1">
    <location>
        <begin position="65"/>
        <end position="76"/>
    </location>
</feature>